<dbReference type="InterPro" id="IPR025313">
    <property type="entry name" value="SPB4-like_CTE"/>
</dbReference>
<dbReference type="SMART" id="SM01178">
    <property type="entry name" value="DUF4217"/>
    <property type="match status" value="1"/>
</dbReference>
<evidence type="ECO:0000256" key="1">
    <source>
        <dbReference type="ARBA" id="ARBA00022741"/>
    </source>
</evidence>
<proteinExistence type="inferred from homology"/>
<evidence type="ECO:0000256" key="2">
    <source>
        <dbReference type="ARBA" id="ARBA00022801"/>
    </source>
</evidence>
<evidence type="ECO:0000256" key="4">
    <source>
        <dbReference type="ARBA" id="ARBA00022840"/>
    </source>
</evidence>
<evidence type="ECO:0000313" key="9">
    <source>
        <dbReference type="Proteomes" id="UP001530377"/>
    </source>
</evidence>
<evidence type="ECO:0000256" key="6">
    <source>
        <dbReference type="SAM" id="MobiDB-lite"/>
    </source>
</evidence>
<dbReference type="EC" id="3.6.4.13" evidence="5"/>
<feature type="compositionally biased region" description="Acidic residues" evidence="6">
    <location>
        <begin position="157"/>
        <end position="168"/>
    </location>
</feature>
<protein>
    <recommendedName>
        <fullName evidence="5">ATP-dependent RNA helicase</fullName>
        <ecNumber evidence="5">3.6.4.13</ecNumber>
    </recommendedName>
</protein>
<comment type="similarity">
    <text evidence="5">Belongs to the DEAD box helicase family.</text>
</comment>
<dbReference type="GO" id="GO:0003723">
    <property type="term" value="F:RNA binding"/>
    <property type="evidence" value="ECO:0007669"/>
    <property type="project" value="UniProtKB-UniRule"/>
</dbReference>
<comment type="domain">
    <text evidence="5">The Q motif is unique to and characteristic of the DEAD box family of RNA helicases and controls ATP binding and hydrolysis.</text>
</comment>
<feature type="compositionally biased region" description="Basic residues" evidence="6">
    <location>
        <begin position="526"/>
        <end position="536"/>
    </location>
</feature>
<feature type="region of interest" description="Disordered" evidence="6">
    <location>
        <begin position="83"/>
        <end position="107"/>
    </location>
</feature>
<feature type="compositionally biased region" description="Acidic residues" evidence="6">
    <location>
        <begin position="137"/>
        <end position="150"/>
    </location>
</feature>
<feature type="region of interest" description="Disordered" evidence="6">
    <location>
        <begin position="671"/>
        <end position="779"/>
    </location>
</feature>
<keyword evidence="5" id="KW-0694">RNA-binding</keyword>
<organism evidence="8 9">
    <name type="scientific">Cyclostephanos tholiformis</name>
    <dbReference type="NCBI Taxonomy" id="382380"/>
    <lineage>
        <taxon>Eukaryota</taxon>
        <taxon>Sar</taxon>
        <taxon>Stramenopiles</taxon>
        <taxon>Ochrophyta</taxon>
        <taxon>Bacillariophyta</taxon>
        <taxon>Coscinodiscophyceae</taxon>
        <taxon>Thalassiosirophycidae</taxon>
        <taxon>Stephanodiscales</taxon>
        <taxon>Stephanodiscaceae</taxon>
        <taxon>Cyclostephanos</taxon>
    </lineage>
</organism>
<evidence type="ECO:0000256" key="3">
    <source>
        <dbReference type="ARBA" id="ARBA00022806"/>
    </source>
</evidence>
<evidence type="ECO:0000313" key="8">
    <source>
        <dbReference type="EMBL" id="KAL3827267.1"/>
    </source>
</evidence>
<dbReference type="GO" id="GO:0016787">
    <property type="term" value="F:hydrolase activity"/>
    <property type="evidence" value="ECO:0007669"/>
    <property type="project" value="UniProtKB-KW"/>
</dbReference>
<accession>A0ABD3SRM3</accession>
<feature type="compositionally biased region" description="Pro residues" evidence="6">
    <location>
        <begin position="553"/>
        <end position="565"/>
    </location>
</feature>
<keyword evidence="1 5" id="KW-0547">Nucleotide-binding</keyword>
<feature type="compositionally biased region" description="Acidic residues" evidence="6">
    <location>
        <begin position="231"/>
        <end position="248"/>
    </location>
</feature>
<dbReference type="Gene3D" id="3.40.50.300">
    <property type="entry name" value="P-loop containing nucleotide triphosphate hydrolases"/>
    <property type="match status" value="1"/>
</dbReference>
<keyword evidence="9" id="KW-1185">Reference proteome</keyword>
<dbReference type="GO" id="GO:0005524">
    <property type="term" value="F:ATP binding"/>
    <property type="evidence" value="ECO:0007669"/>
    <property type="project" value="UniProtKB-UniRule"/>
</dbReference>
<evidence type="ECO:0000259" key="7">
    <source>
        <dbReference type="SMART" id="SM01178"/>
    </source>
</evidence>
<comment type="caution">
    <text evidence="8">The sequence shown here is derived from an EMBL/GenBank/DDBJ whole genome shotgun (WGS) entry which is preliminary data.</text>
</comment>
<dbReference type="SUPFAM" id="SSF52540">
    <property type="entry name" value="P-loop containing nucleoside triphosphate hydrolases"/>
    <property type="match status" value="1"/>
</dbReference>
<feature type="compositionally biased region" description="Basic and acidic residues" evidence="6">
    <location>
        <begin position="737"/>
        <end position="768"/>
    </location>
</feature>
<keyword evidence="4 5" id="KW-0067">ATP-binding</keyword>
<feature type="compositionally biased region" description="Low complexity" evidence="6">
    <location>
        <begin position="289"/>
        <end position="298"/>
    </location>
</feature>
<feature type="region of interest" description="Disordered" evidence="6">
    <location>
        <begin position="137"/>
        <end position="309"/>
    </location>
</feature>
<feature type="compositionally biased region" description="Low complexity" evidence="6">
    <location>
        <begin position="182"/>
        <end position="191"/>
    </location>
</feature>
<dbReference type="Pfam" id="PF13959">
    <property type="entry name" value="CTE_SPB4"/>
    <property type="match status" value="1"/>
</dbReference>
<keyword evidence="2 5" id="KW-0378">Hydrolase</keyword>
<dbReference type="Proteomes" id="UP001530377">
    <property type="component" value="Unassembled WGS sequence"/>
</dbReference>
<feature type="domain" description="ATP-dependent rRNA helicase SPB4-like C-terminal extension" evidence="7">
    <location>
        <begin position="621"/>
        <end position="674"/>
    </location>
</feature>
<dbReference type="AlphaFoldDB" id="A0ABD3SRM3"/>
<reference evidence="8 9" key="1">
    <citation type="submission" date="2024-10" db="EMBL/GenBank/DDBJ databases">
        <title>Updated reference genomes for cyclostephanoid diatoms.</title>
        <authorList>
            <person name="Roberts W.R."/>
            <person name="Alverson A.J."/>
        </authorList>
    </citation>
    <scope>NUCLEOTIDE SEQUENCE [LARGE SCALE GENOMIC DNA]</scope>
    <source>
        <strain evidence="8 9">AJA228-03</strain>
    </source>
</reference>
<comment type="catalytic activity">
    <reaction evidence="5">
        <text>ATP + H2O = ADP + phosphate + H(+)</text>
        <dbReference type="Rhea" id="RHEA:13065"/>
        <dbReference type="ChEBI" id="CHEBI:15377"/>
        <dbReference type="ChEBI" id="CHEBI:15378"/>
        <dbReference type="ChEBI" id="CHEBI:30616"/>
        <dbReference type="ChEBI" id="CHEBI:43474"/>
        <dbReference type="ChEBI" id="CHEBI:456216"/>
        <dbReference type="EC" id="3.6.4.13"/>
    </reaction>
</comment>
<dbReference type="InterPro" id="IPR027417">
    <property type="entry name" value="P-loop_NTPase"/>
</dbReference>
<keyword evidence="3 5" id="KW-0347">Helicase</keyword>
<feature type="compositionally biased region" description="Polar residues" evidence="6">
    <location>
        <begin position="725"/>
        <end position="734"/>
    </location>
</feature>
<evidence type="ECO:0000256" key="5">
    <source>
        <dbReference type="RuleBase" id="RU365068"/>
    </source>
</evidence>
<name>A0ABD3SRM3_9STRA</name>
<feature type="region of interest" description="Disordered" evidence="6">
    <location>
        <begin position="526"/>
        <end position="565"/>
    </location>
</feature>
<dbReference type="GO" id="GO:0003724">
    <property type="term" value="F:RNA helicase activity"/>
    <property type="evidence" value="ECO:0007669"/>
    <property type="project" value="UniProtKB-EC"/>
</dbReference>
<dbReference type="EMBL" id="JALLPB020000006">
    <property type="protein sequence ID" value="KAL3827267.1"/>
    <property type="molecule type" value="Genomic_DNA"/>
</dbReference>
<feature type="compositionally biased region" description="Basic and acidic residues" evidence="6">
    <location>
        <begin position="671"/>
        <end position="692"/>
    </location>
</feature>
<sequence length="779" mass="87476">MPPLALDGSGDIINIGNDGDSVVDVDVGVVHCDNSTVDSLGPHRIYVDWAEKRTGNNNIASSSISSSFRGDDYSYAMRRRHDATTAATTATEQHHHHHQQQQQQRHMIYSRGHSTVSHYYAPLDLISVFGESYDSFDDIDEGGSVDDDDHDDHCDGDNDDDDDDDDKDDGYRCEEHHRRALSTSSSAATGGNSPISPPHIRDDDKPSSIFTSSSIVPYRYHPHHRHRSIPNDDDDYDDYNYDDDDDDISANYNRRNDPPAAGRNLEPEEEGGSLSELLLCGRRTNDVPSTSTSSSSSSYDRTSGHRQYSVRKISPKSSYVDGGDMGVKINGHKDQSLLLKGNDSANMNDDDCTHVINEMKTLSLSKSSSATTTPSPHERYDGYRHCFITVKEDHRFLVLYTLLKRHVARPRNDRIVIFFMTSASTIYYSMLLRRLKFDARSIHPGMSGSQISDVIYKFASVDECLDGCEYDDDVDGGGGRILCIPDSLGRDVRIPPNANWIVQFEPCSDPSEYIFRIGRVSHVLGRSRRRHHRRSSPRTDCPPPAETASSAPHAPPSPPPNPPPRALLFLTPDQFGFHKYYKAAHIKLYEYEIQTLCKVQGRYLEMLRRGASDVQGGGNDAIESSLRRFGRGAYFAFVSAYARHEYQDIYDARRLDVGKVALCFGFDRPPSKEMDEGPMGRRGSKDSSDDARAIQARRRASSRYRENPSHSTSRGHAGRGDEISNKTTITNSGGSKDGWRPMKKEEGKSWMNREKSWRHADIHSDKMKPMISNCQDKSR</sequence>
<gene>
    <name evidence="8" type="ORF">ACHAXA_004742</name>
</gene>
<dbReference type="PANTHER" id="PTHR24031">
    <property type="entry name" value="RNA HELICASE"/>
    <property type="match status" value="1"/>
</dbReference>
<comment type="function">
    <text evidence="5">RNA helicase.</text>
</comment>